<dbReference type="OrthoDB" id="9806837at2"/>
<evidence type="ECO:0000256" key="2">
    <source>
        <dbReference type="ARBA" id="ARBA00022695"/>
    </source>
</evidence>
<dbReference type="AlphaFoldDB" id="A0A432YBU6"/>
<keyword evidence="3" id="KW-0414">Isoprene biosynthesis</keyword>
<accession>A0A432YBU6</accession>
<name>A0A432YBU6_9GAMM</name>
<gene>
    <name evidence="3" type="primary">ispD</name>
    <name evidence="4" type="ORF">CWE25_02010</name>
</gene>
<dbReference type="InterPro" id="IPR034683">
    <property type="entry name" value="IspD/TarI"/>
</dbReference>
<evidence type="ECO:0000313" key="4">
    <source>
        <dbReference type="EMBL" id="RUO58391.1"/>
    </source>
</evidence>
<dbReference type="InterPro" id="IPR029044">
    <property type="entry name" value="Nucleotide-diphossugar_trans"/>
</dbReference>
<dbReference type="NCBIfam" id="TIGR00453">
    <property type="entry name" value="ispD"/>
    <property type="match status" value="1"/>
</dbReference>
<dbReference type="UniPathway" id="UPA00056">
    <property type="reaction ID" value="UER00093"/>
</dbReference>
<sequence>MSSSSGIKLAAIIPAAGTGSRMQSEQPKQFIKIQSKPLLSYTLAAIQRAPQVQRVFVAVNPQASALYPSWPAQVETVAGGASRAESVLAGLQAAAAQGFSHALVHDAARPCLPLEVLLDVIEQGTTQAQGAIVALPVRDTLKRSAMGSPVIQSTVPRAYLWQAQTPQVFAIEPLIDAINAMGSTHPELTDEASAMEHAGYQPRLVMGSYKNIKVTFPEDIELVSYYLKEEITHS</sequence>
<keyword evidence="1 3" id="KW-0808">Transferase</keyword>
<dbReference type="PANTHER" id="PTHR32125:SF4">
    <property type="entry name" value="2-C-METHYL-D-ERYTHRITOL 4-PHOSPHATE CYTIDYLYLTRANSFERASE, CHLOROPLASTIC"/>
    <property type="match status" value="1"/>
</dbReference>
<dbReference type="Pfam" id="PF01128">
    <property type="entry name" value="IspD"/>
    <property type="match status" value="1"/>
</dbReference>
<organism evidence="4 5">
    <name type="scientific">Idiomarina fontislapidosi</name>
    <dbReference type="NCBI Taxonomy" id="263723"/>
    <lineage>
        <taxon>Bacteria</taxon>
        <taxon>Pseudomonadati</taxon>
        <taxon>Pseudomonadota</taxon>
        <taxon>Gammaproteobacteria</taxon>
        <taxon>Alteromonadales</taxon>
        <taxon>Idiomarinaceae</taxon>
        <taxon>Idiomarina</taxon>
    </lineage>
</organism>
<keyword evidence="5" id="KW-1185">Reference proteome</keyword>
<dbReference type="CDD" id="cd02516">
    <property type="entry name" value="CDP-ME_synthetase"/>
    <property type="match status" value="1"/>
</dbReference>
<dbReference type="RefSeq" id="WP_110572651.1">
    <property type="nucleotide sequence ID" value="NZ_PIPV01000001.1"/>
</dbReference>
<feature type="site" description="Positions MEP for the nucleophilic attack" evidence="3">
    <location>
        <position position="213"/>
    </location>
</feature>
<dbReference type="EMBL" id="PIPV01000001">
    <property type="protein sequence ID" value="RUO58391.1"/>
    <property type="molecule type" value="Genomic_DNA"/>
</dbReference>
<proteinExistence type="inferred from homology"/>
<dbReference type="GO" id="GO:0050518">
    <property type="term" value="F:2-C-methyl-D-erythritol 4-phosphate cytidylyltransferase activity"/>
    <property type="evidence" value="ECO:0007669"/>
    <property type="project" value="UniProtKB-UniRule"/>
</dbReference>
<evidence type="ECO:0000256" key="1">
    <source>
        <dbReference type="ARBA" id="ARBA00022679"/>
    </source>
</evidence>
<comment type="catalytic activity">
    <reaction evidence="3">
        <text>2-C-methyl-D-erythritol 4-phosphate + CTP + H(+) = 4-CDP-2-C-methyl-D-erythritol + diphosphate</text>
        <dbReference type="Rhea" id="RHEA:13429"/>
        <dbReference type="ChEBI" id="CHEBI:15378"/>
        <dbReference type="ChEBI" id="CHEBI:33019"/>
        <dbReference type="ChEBI" id="CHEBI:37563"/>
        <dbReference type="ChEBI" id="CHEBI:57823"/>
        <dbReference type="ChEBI" id="CHEBI:58262"/>
        <dbReference type="EC" id="2.7.7.60"/>
    </reaction>
</comment>
<feature type="site" description="Transition state stabilizer" evidence="3">
    <location>
        <position position="21"/>
    </location>
</feature>
<dbReference type="Gene3D" id="3.90.550.10">
    <property type="entry name" value="Spore Coat Polysaccharide Biosynthesis Protein SpsA, Chain A"/>
    <property type="match status" value="1"/>
</dbReference>
<feature type="site" description="Transition state stabilizer" evidence="3">
    <location>
        <position position="28"/>
    </location>
</feature>
<dbReference type="SUPFAM" id="SSF53448">
    <property type="entry name" value="Nucleotide-diphospho-sugar transferases"/>
    <property type="match status" value="1"/>
</dbReference>
<dbReference type="InterPro" id="IPR001228">
    <property type="entry name" value="IspD"/>
</dbReference>
<dbReference type="Proteomes" id="UP000287330">
    <property type="component" value="Unassembled WGS sequence"/>
</dbReference>
<reference evidence="5" key="1">
    <citation type="journal article" date="2018" name="Front. Microbiol.">
        <title>Genome-Based Analysis Reveals the Taxonomy and Diversity of the Family Idiomarinaceae.</title>
        <authorList>
            <person name="Liu Y."/>
            <person name="Lai Q."/>
            <person name="Shao Z."/>
        </authorList>
    </citation>
    <scope>NUCLEOTIDE SEQUENCE [LARGE SCALE GENOMIC DNA]</scope>
    <source>
        <strain evidence="5">F23</strain>
    </source>
</reference>
<comment type="caution">
    <text evidence="4">The sequence shown here is derived from an EMBL/GenBank/DDBJ whole genome shotgun (WGS) entry which is preliminary data.</text>
</comment>
<protein>
    <recommendedName>
        <fullName evidence="3">2-C-methyl-D-erythritol 4-phosphate cytidylyltransferase</fullName>
        <ecNumber evidence="3">2.7.7.60</ecNumber>
    </recommendedName>
    <alternativeName>
        <fullName evidence="3">4-diphosphocytidyl-2C-methyl-D-erythritol synthase</fullName>
    </alternativeName>
    <alternativeName>
        <fullName evidence="3">MEP cytidylyltransferase</fullName>
        <shortName evidence="3">MCT</shortName>
    </alternativeName>
</protein>
<dbReference type="HAMAP" id="MF_00108">
    <property type="entry name" value="IspD"/>
    <property type="match status" value="1"/>
</dbReference>
<dbReference type="InterPro" id="IPR050088">
    <property type="entry name" value="IspD/TarI_cytidylyltransf_bact"/>
</dbReference>
<dbReference type="FunFam" id="3.90.550.10:FF:000003">
    <property type="entry name" value="2-C-methyl-D-erythritol 4-phosphate cytidylyltransferase"/>
    <property type="match status" value="1"/>
</dbReference>
<evidence type="ECO:0000256" key="3">
    <source>
        <dbReference type="HAMAP-Rule" id="MF_00108"/>
    </source>
</evidence>
<keyword evidence="2 3" id="KW-0548">Nucleotidyltransferase</keyword>
<comment type="pathway">
    <text evidence="3">Isoprenoid biosynthesis; isopentenyl diphosphate biosynthesis via DXP pathway; isopentenyl diphosphate from 1-deoxy-D-xylulose 5-phosphate: step 2/6.</text>
</comment>
<dbReference type="GO" id="GO:0019288">
    <property type="term" value="P:isopentenyl diphosphate biosynthetic process, methylerythritol 4-phosphate pathway"/>
    <property type="evidence" value="ECO:0007669"/>
    <property type="project" value="UniProtKB-UniRule"/>
</dbReference>
<comment type="similarity">
    <text evidence="3">Belongs to the IspD/TarI cytidylyltransferase family. IspD subfamily.</text>
</comment>
<dbReference type="EC" id="2.7.7.60" evidence="3"/>
<evidence type="ECO:0000313" key="5">
    <source>
        <dbReference type="Proteomes" id="UP000287330"/>
    </source>
</evidence>
<comment type="function">
    <text evidence="3">Catalyzes the formation of 4-diphosphocytidyl-2-C-methyl-D-erythritol from CTP and 2-C-methyl-D-erythritol 4-phosphate (MEP).</text>
</comment>
<dbReference type="PANTHER" id="PTHR32125">
    <property type="entry name" value="2-C-METHYL-D-ERYTHRITOL 4-PHOSPHATE CYTIDYLYLTRANSFERASE, CHLOROPLASTIC"/>
    <property type="match status" value="1"/>
</dbReference>
<feature type="site" description="Positions MEP for the nucleophilic attack" evidence="3">
    <location>
        <position position="157"/>
    </location>
</feature>